<dbReference type="PANTHER" id="PTHR33115:SF50">
    <property type="entry name" value="ARM REPEAT SUPERFAMILY PROTEIN"/>
    <property type="match status" value="1"/>
</dbReference>
<reference evidence="2 3" key="1">
    <citation type="journal article" date="2014" name="Agronomy (Basel)">
        <title>A Draft Genome Sequence for Ensete ventricosum, the Drought-Tolerant Tree Against Hunger.</title>
        <authorList>
            <person name="Harrison J."/>
            <person name="Moore K.A."/>
            <person name="Paszkiewicz K."/>
            <person name="Jones T."/>
            <person name="Grant M."/>
            <person name="Ambacheew D."/>
            <person name="Muzemil S."/>
            <person name="Studholme D.J."/>
        </authorList>
    </citation>
    <scope>NUCLEOTIDE SEQUENCE [LARGE SCALE GENOMIC DNA]</scope>
</reference>
<accession>A0A427A8I8</accession>
<proteinExistence type="predicted"/>
<dbReference type="PANTHER" id="PTHR33115">
    <property type="entry name" value="ARM REPEAT SUPERFAMILY PROTEIN"/>
    <property type="match status" value="1"/>
</dbReference>
<name>A0A427A8I8_ENSVE</name>
<feature type="transmembrane region" description="Helical" evidence="1">
    <location>
        <begin position="414"/>
        <end position="434"/>
    </location>
</feature>
<comment type="caution">
    <text evidence="2">The sequence shown here is derived from an EMBL/GenBank/DDBJ whole genome shotgun (WGS) entry which is preliminary data.</text>
</comment>
<keyword evidence="1" id="KW-0472">Membrane</keyword>
<evidence type="ECO:0000256" key="1">
    <source>
        <dbReference type="SAM" id="Phobius"/>
    </source>
</evidence>
<dbReference type="InterPro" id="IPR016024">
    <property type="entry name" value="ARM-type_fold"/>
</dbReference>
<gene>
    <name evidence="2" type="ORF">B296_00019343</name>
</gene>
<dbReference type="AlphaFoldDB" id="A0A427A8I8"/>
<evidence type="ECO:0000313" key="3">
    <source>
        <dbReference type="Proteomes" id="UP000287651"/>
    </source>
</evidence>
<dbReference type="SUPFAM" id="SSF48371">
    <property type="entry name" value="ARM repeat"/>
    <property type="match status" value="1"/>
</dbReference>
<keyword evidence="1" id="KW-1133">Transmembrane helix</keyword>
<dbReference type="Gene3D" id="1.25.10.10">
    <property type="entry name" value="Leucine-rich Repeat Variant"/>
    <property type="match status" value="1"/>
</dbReference>
<evidence type="ECO:0000313" key="2">
    <source>
        <dbReference type="EMBL" id="RRT72535.1"/>
    </source>
</evidence>
<dbReference type="EMBL" id="AMZH03003375">
    <property type="protein sequence ID" value="RRT72535.1"/>
    <property type="molecule type" value="Genomic_DNA"/>
</dbReference>
<protein>
    <submittedName>
        <fullName evidence="2">Uncharacterized protein</fullName>
    </submittedName>
</protein>
<feature type="transmembrane region" description="Helical" evidence="1">
    <location>
        <begin position="275"/>
        <end position="295"/>
    </location>
</feature>
<keyword evidence="1" id="KW-0812">Transmembrane</keyword>
<sequence length="905" mass="100565">MRNEKILEFLWSGSKFAEAEGLDFSLLSEVMGFHDMTIDMLPSPHANVDGKSSVYEAEMDDSQHPLHKQRQIYAPEHKLDFVGNSSDTKYFTAHPNGTLLFVCSATQMEHLMPAVPEFDLPKRTIIGISSQIHAKLASFFFLPPTSLRNSANLIPIKAAIFFSIEPCSIGVCSTIPYFKARSSLPRLPMEQSGDGEPSARLHIVEQSMSASVKLADNYSSAFFEPQRETNDPPKNVDGDPDLTGLCRDGGDVGAPEKKLTLFALRLAILEKAASGLGTLGFIWATVVLLGGFAIALEKKDFWFITIILLIEGARIFSRSHELEWQHQATWSLTEAGRLSFRALKSSSRLLFRSLKLIFRPFSIHTTRIPSSVEMANDPTSKDAPRPLPRTWHTSDVPLLPFSGWVFLTRNVSRVLYWLQLLAASACVSLSLMRLVEQDFGQLRPDDPDKKNRKAALDIFYSLALAEALLFLAEKAYWEWKVSYRLLLEEVNRECHFGDAGMVSIKRFFYDAYSKCVEGSIFDGLKMDLVTFAEELLGSSSRDEQLIGARILLKFSTSHRFADATLRKIGTSTPVIERLIEMLNWKNPAEEEIRRSAAVIVSKLAGKKQNALRVAGISGAMESISSLLYTGQSNSNSRPDEASHLCAAAANHANYGFSVFNLLGLLILKKLAKDHDNCGKIGNTRGLLAKIIGFTGDGETLGRRESATESQVKAVKRSLQVVKMLARTTGQTGKLLRQEISEIVFTVSNIREILQYGENHTVLQKLGIEILTSLAMDEAARERIGVTGGMIKELLRIFLTQQQNAVKVEAGEALAMLALDSKTNCCRILREMNVVERLVEALHDPVLRINASRILRNLCKHVGHEYLFCLRGVTAAIGTVSPAQESFSDLHPILFVLTVSLLQRRS</sequence>
<dbReference type="InterPro" id="IPR011989">
    <property type="entry name" value="ARM-like"/>
</dbReference>
<dbReference type="Proteomes" id="UP000287651">
    <property type="component" value="Unassembled WGS sequence"/>
</dbReference>
<organism evidence="2 3">
    <name type="scientific">Ensete ventricosum</name>
    <name type="common">Abyssinian banana</name>
    <name type="synonym">Musa ensete</name>
    <dbReference type="NCBI Taxonomy" id="4639"/>
    <lineage>
        <taxon>Eukaryota</taxon>
        <taxon>Viridiplantae</taxon>
        <taxon>Streptophyta</taxon>
        <taxon>Embryophyta</taxon>
        <taxon>Tracheophyta</taxon>
        <taxon>Spermatophyta</taxon>
        <taxon>Magnoliopsida</taxon>
        <taxon>Liliopsida</taxon>
        <taxon>Zingiberales</taxon>
        <taxon>Musaceae</taxon>
        <taxon>Ensete</taxon>
    </lineage>
</organism>